<accession>A0A0K0DD46</accession>
<sequence>MVLIYLCNIIIGEPGELMETVWHCRHLQRALVGC</sequence>
<keyword evidence="1" id="KW-1185">Reference proteome</keyword>
<organism evidence="1 2">
    <name type="scientific">Angiostrongylus cantonensis</name>
    <name type="common">Rat lungworm</name>
    <dbReference type="NCBI Taxonomy" id="6313"/>
    <lineage>
        <taxon>Eukaryota</taxon>
        <taxon>Metazoa</taxon>
        <taxon>Ecdysozoa</taxon>
        <taxon>Nematoda</taxon>
        <taxon>Chromadorea</taxon>
        <taxon>Rhabditida</taxon>
        <taxon>Rhabditina</taxon>
        <taxon>Rhabditomorpha</taxon>
        <taxon>Strongyloidea</taxon>
        <taxon>Metastrongylidae</taxon>
        <taxon>Angiostrongylus</taxon>
    </lineage>
</organism>
<evidence type="ECO:0000313" key="2">
    <source>
        <dbReference type="WBParaSite" id="ACAC_0000858701-mRNA-1"/>
    </source>
</evidence>
<dbReference type="AlphaFoldDB" id="A0A0K0DD46"/>
<dbReference type="Proteomes" id="UP000035642">
    <property type="component" value="Unassembled WGS sequence"/>
</dbReference>
<reference evidence="2" key="2">
    <citation type="submission" date="2017-02" db="UniProtKB">
        <authorList>
            <consortium name="WormBaseParasite"/>
        </authorList>
    </citation>
    <scope>IDENTIFICATION</scope>
</reference>
<reference evidence="1" key="1">
    <citation type="submission" date="2012-09" db="EMBL/GenBank/DDBJ databases">
        <authorList>
            <person name="Martin A.A."/>
        </authorList>
    </citation>
    <scope>NUCLEOTIDE SEQUENCE</scope>
</reference>
<name>A0A0K0DD46_ANGCA</name>
<evidence type="ECO:0000313" key="1">
    <source>
        <dbReference type="Proteomes" id="UP000035642"/>
    </source>
</evidence>
<dbReference type="WBParaSite" id="ACAC_0000858701-mRNA-1">
    <property type="protein sequence ID" value="ACAC_0000858701-mRNA-1"/>
    <property type="gene ID" value="ACAC_0000858701"/>
</dbReference>
<protein>
    <submittedName>
        <fullName evidence="2">Uncharacterized protein</fullName>
    </submittedName>
</protein>
<proteinExistence type="predicted"/>